<evidence type="ECO:0000313" key="1">
    <source>
        <dbReference type="EMBL" id="VAX21498.1"/>
    </source>
</evidence>
<reference evidence="1" key="1">
    <citation type="submission" date="2018-06" db="EMBL/GenBank/DDBJ databases">
        <authorList>
            <person name="Zhirakovskaya E."/>
        </authorList>
    </citation>
    <scope>NUCLEOTIDE SEQUENCE</scope>
</reference>
<sequence length="91" mass="10163">MIALRLSGTTRTCTTTIKNRSLFFKCWLKKYPPNSSEAGELYQINAGKNLLAHLTIYHIVKTQDKLKKVAGPRVTWGQPCIICLPGEGDLT</sequence>
<dbReference type="EMBL" id="UOGE01000066">
    <property type="protein sequence ID" value="VAX21498.1"/>
    <property type="molecule type" value="Genomic_DNA"/>
</dbReference>
<gene>
    <name evidence="1" type="ORF">MNBD_NITROSPINAE02-2114</name>
</gene>
<organism evidence="1">
    <name type="scientific">hydrothermal vent metagenome</name>
    <dbReference type="NCBI Taxonomy" id="652676"/>
    <lineage>
        <taxon>unclassified sequences</taxon>
        <taxon>metagenomes</taxon>
        <taxon>ecological metagenomes</taxon>
    </lineage>
</organism>
<proteinExistence type="predicted"/>
<dbReference type="AlphaFoldDB" id="A0A3B1CC26"/>
<accession>A0A3B1CC26</accession>
<name>A0A3B1CC26_9ZZZZ</name>
<protein>
    <submittedName>
        <fullName evidence="1">Uncharacterized protein</fullName>
    </submittedName>
</protein>